<name>A0A947GCV9_9HYPH</name>
<dbReference type="InterPro" id="IPR049304">
    <property type="entry name" value="Gly_rich_dom"/>
</dbReference>
<dbReference type="EMBL" id="JAHHZF010000010">
    <property type="protein sequence ID" value="MBT9291858.1"/>
    <property type="molecule type" value="Genomic_DNA"/>
</dbReference>
<evidence type="ECO:0000313" key="4">
    <source>
        <dbReference type="Proteomes" id="UP000766595"/>
    </source>
</evidence>
<organism evidence="3 4">
    <name type="scientific">Prosthecodimorpha staleyi</name>
    <dbReference type="NCBI Taxonomy" id="2840188"/>
    <lineage>
        <taxon>Bacteria</taxon>
        <taxon>Pseudomonadati</taxon>
        <taxon>Pseudomonadota</taxon>
        <taxon>Alphaproteobacteria</taxon>
        <taxon>Hyphomicrobiales</taxon>
        <taxon>Ancalomicrobiaceae</taxon>
        <taxon>Prosthecodimorpha</taxon>
    </lineage>
</organism>
<comment type="caution">
    <text evidence="3">The sequence shown here is derived from an EMBL/GenBank/DDBJ whole genome shotgun (WGS) entry which is preliminary data.</text>
</comment>
<sequence>MADRWSQYRAAIDGAARGDGLSPEDLLTFLAHDLNDRLTDQEGRVLSLEAIKATILETVLAYNQVKLADAFDRLRVLTDVGLLFEATSTTAAEVAIGTLTVVVAEADRARFTPAGFVGVMKTGDPSIFMAGQRVAYDRASGLMTIEVDRLTGSGTHADWTIIAVSGTDYAAAAQEAAGSAAAAEVTRAEAEAARDEAQGHADDASIARAGAEVARSDAEAAATGAASSEAIADAHLAALLDLAQHVLPPGSANPTTKPNGAPVEEGDFYWNTSAKELRRFDGLAWGVAYVPATSAVSSFNGRTGGVAPADGDYAGSQVVVSPSILGQTRVQAVLAAMAAAVAAKLDTAVLSGFMLGLLDDADAAAARTTLGAAATSHEHAWTTLTSGVPGTIAALAGGTAAADRVWYYTGPGSGAFMTVSAFARTILDDADGAAILTTIGAAAAGHGHAHAVPGGASGFLSGTDKTKLDGIEVGANAYTHPTGDGARHVPANGTTNAGKVLKASATAGAYNWDWVIWSELTGVPPSLGSIAALNPAADRLAYYDGPTSAALAPLTAFGRSLIDDVDAATARTTLGAAASSHAHADATAATAGFLSTADKTKLDGIAANANAYLHPSGDGNRHVPATGTTNSGKVLKAGATAASEAWGDVAWAEIATKPTIIQAIAGLTPAADRLAYLTGTGAGSAALTPLTAFARSLLDDGDAATARTTLGIGSSFDVQLFTTSGTWTKPLGKSDDTPVLARGWGGGGSGARSSGTAQDRSGGGGGAFNWAWLRLGDLPATVAVTIAAGGAARTSNQSGQAGGDSTFGSFLTCHGGAGGTQTGTNSAGGGGGGVRGAASGATGGIGTGAAGDSMFGGASATSGNGASSFFGGGAGAGAENDRNGGNSEWGGAGGSSRSGSGGLSKFGGNGGSSTAKDGIAPGGGGAGDSTTSGAGARGELHVIVF</sequence>
<reference evidence="3 4" key="1">
    <citation type="submission" date="2021-06" db="EMBL/GenBank/DDBJ databases">
        <authorList>
            <person name="Grouzdev D.S."/>
            <person name="Koziaeva V."/>
        </authorList>
    </citation>
    <scope>NUCLEOTIDE SEQUENCE [LARGE SCALE GENOMIC DNA]</scope>
    <source>
        <strain evidence="3 4">22</strain>
    </source>
</reference>
<evidence type="ECO:0000313" key="3">
    <source>
        <dbReference type="EMBL" id="MBT9291858.1"/>
    </source>
</evidence>
<feature type="domain" description="Glycine-rich" evidence="2">
    <location>
        <begin position="741"/>
        <end position="939"/>
    </location>
</feature>
<protein>
    <recommendedName>
        <fullName evidence="2">Glycine-rich domain-containing protein</fullName>
    </recommendedName>
</protein>
<dbReference type="RefSeq" id="WP_261970381.1">
    <property type="nucleotide sequence ID" value="NZ_JAHHZF010000010.1"/>
</dbReference>
<evidence type="ECO:0000259" key="2">
    <source>
        <dbReference type="Pfam" id="PF21722"/>
    </source>
</evidence>
<evidence type="ECO:0000256" key="1">
    <source>
        <dbReference type="SAM" id="MobiDB-lite"/>
    </source>
</evidence>
<accession>A0A947GCV9</accession>
<proteinExistence type="predicted"/>
<dbReference type="Pfam" id="PF21722">
    <property type="entry name" value="Gly_rich_2"/>
    <property type="match status" value="1"/>
</dbReference>
<keyword evidence="4" id="KW-1185">Reference proteome</keyword>
<feature type="compositionally biased region" description="Gly residues" evidence="1">
    <location>
        <begin position="887"/>
        <end position="911"/>
    </location>
</feature>
<dbReference type="AlphaFoldDB" id="A0A947GCV9"/>
<gene>
    <name evidence="3" type="ORF">KL771_20505</name>
</gene>
<feature type="region of interest" description="Disordered" evidence="1">
    <location>
        <begin position="732"/>
        <end position="762"/>
    </location>
</feature>
<feature type="region of interest" description="Disordered" evidence="1">
    <location>
        <begin position="877"/>
        <end position="939"/>
    </location>
</feature>
<dbReference type="Proteomes" id="UP000766595">
    <property type="component" value="Unassembled WGS sequence"/>
</dbReference>